<keyword evidence="5" id="KW-0597">Phosphoprotein</keyword>
<evidence type="ECO:0000256" key="8">
    <source>
        <dbReference type="ARBA" id="ARBA00022741"/>
    </source>
</evidence>
<dbReference type="SUPFAM" id="SSF47384">
    <property type="entry name" value="Homodimeric domain of signal transducing histidine kinase"/>
    <property type="match status" value="1"/>
</dbReference>
<evidence type="ECO:0000256" key="15">
    <source>
        <dbReference type="SAM" id="MobiDB-lite"/>
    </source>
</evidence>
<gene>
    <name evidence="19" type="ORF">SAMN04515671_0388</name>
</gene>
<dbReference type="FunFam" id="1.10.287.130:FF:000010">
    <property type="entry name" value="Two-component sensor histidine kinase"/>
    <property type="match status" value="1"/>
</dbReference>
<evidence type="ECO:0000256" key="16">
    <source>
        <dbReference type="SAM" id="Phobius"/>
    </source>
</evidence>
<dbReference type="Gene3D" id="6.10.340.10">
    <property type="match status" value="1"/>
</dbReference>
<dbReference type="PRINTS" id="PR00344">
    <property type="entry name" value="BCTRLSENSOR"/>
</dbReference>
<feature type="transmembrane region" description="Helical" evidence="16">
    <location>
        <begin position="37"/>
        <end position="60"/>
    </location>
</feature>
<dbReference type="Gene3D" id="1.10.287.130">
    <property type="match status" value="1"/>
</dbReference>
<sequence length="578" mass="60860">MTIGPTPATSSPRRRAVPLRLQGSRLRAALSFWSRSLLLRVAVLTLFFSTLAMFGVGLVLQQQITKGLLVTRQNVALAEVEKAAQTVQSDLQGADADPSSLARALGLTLQKLGNPALVNESNATASNSGAFDPVIIPADSSLTVGPLAADVPADLKASVLEGNVAYQYTTVRNVPALVVGSPASTSTDTFSVFLIFSLAADQATAAVVRNTLLLGGAGLALALALIAVLVALQVVRPVRRAAAVAQRLAAGDLAERMPVKGPIELTALARSFNGMADAIRAQIRQLEEFGSLQRRFTSDVSHELRTPVTTVRMAADLLYDSREDLPAHLGRSTELLVAELDRFETLLADLLEISRYDAGMAELSAEKVDIRGVIASCIAASEPIAANAGVKIRRTLPPKPVVAEIDSRRVERILRNLLNNAIDHADGSTVDVELVSDSDVLAITVTDHGVGLKPGEAGLVFNRFWRADPSRQRQTGGTGLGLAISLEDARLHGGWLQASGGPGQGARFRLTLPLVAGALVESSPLPLRIGDEGDDAGPDASDPMDNRDWNHHGLAGALPAGGTINWPGVLDAKDEGAR</sequence>
<dbReference type="RefSeq" id="WP_231988309.1">
    <property type="nucleotide sequence ID" value="NZ_LT629710.1"/>
</dbReference>
<dbReference type="NCBIfam" id="NF040691">
    <property type="entry name" value="MtrAB_MtrB"/>
    <property type="match status" value="1"/>
</dbReference>
<evidence type="ECO:0000313" key="20">
    <source>
        <dbReference type="Proteomes" id="UP000198741"/>
    </source>
</evidence>
<feature type="domain" description="HAMP" evidence="18">
    <location>
        <begin position="232"/>
        <end position="284"/>
    </location>
</feature>
<evidence type="ECO:0000256" key="14">
    <source>
        <dbReference type="ARBA" id="ARBA00035305"/>
    </source>
</evidence>
<dbReference type="EC" id="2.7.13.3" evidence="3"/>
<dbReference type="AlphaFoldDB" id="A0A1H0I7T9"/>
<evidence type="ECO:0000256" key="4">
    <source>
        <dbReference type="ARBA" id="ARBA00022475"/>
    </source>
</evidence>
<evidence type="ECO:0000256" key="10">
    <source>
        <dbReference type="ARBA" id="ARBA00022840"/>
    </source>
</evidence>
<dbReference type="InterPro" id="IPR036890">
    <property type="entry name" value="HATPase_C_sf"/>
</dbReference>
<dbReference type="Pfam" id="PF00512">
    <property type="entry name" value="HisKA"/>
    <property type="match status" value="1"/>
</dbReference>
<keyword evidence="6" id="KW-0808">Transferase</keyword>
<feature type="region of interest" description="Disordered" evidence="15">
    <location>
        <begin position="526"/>
        <end position="578"/>
    </location>
</feature>
<evidence type="ECO:0000256" key="5">
    <source>
        <dbReference type="ARBA" id="ARBA00022553"/>
    </source>
</evidence>
<keyword evidence="7 16" id="KW-0812">Transmembrane</keyword>
<comment type="catalytic activity">
    <reaction evidence="1">
        <text>ATP + protein L-histidine = ADP + protein N-phospho-L-histidine.</text>
        <dbReference type="EC" id="2.7.13.3"/>
    </reaction>
</comment>
<evidence type="ECO:0000256" key="12">
    <source>
        <dbReference type="ARBA" id="ARBA00023012"/>
    </source>
</evidence>
<evidence type="ECO:0000256" key="7">
    <source>
        <dbReference type="ARBA" id="ARBA00022692"/>
    </source>
</evidence>
<dbReference type="InterPro" id="IPR047669">
    <property type="entry name" value="MtrAB_MtrB"/>
</dbReference>
<dbReference type="SUPFAM" id="SSF158472">
    <property type="entry name" value="HAMP domain-like"/>
    <property type="match status" value="1"/>
</dbReference>
<keyword evidence="13 16" id="KW-0472">Membrane</keyword>
<dbReference type="Gene3D" id="3.30.565.10">
    <property type="entry name" value="Histidine kinase-like ATPase, C-terminal domain"/>
    <property type="match status" value="1"/>
</dbReference>
<dbReference type="InterPro" id="IPR003594">
    <property type="entry name" value="HATPase_dom"/>
</dbReference>
<dbReference type="GO" id="GO:0005886">
    <property type="term" value="C:plasma membrane"/>
    <property type="evidence" value="ECO:0007669"/>
    <property type="project" value="UniProtKB-SubCell"/>
</dbReference>
<dbReference type="CDD" id="cd00082">
    <property type="entry name" value="HisKA"/>
    <property type="match status" value="1"/>
</dbReference>
<evidence type="ECO:0000256" key="9">
    <source>
        <dbReference type="ARBA" id="ARBA00022777"/>
    </source>
</evidence>
<keyword evidence="9 19" id="KW-0418">Kinase</keyword>
<dbReference type="InterPro" id="IPR004358">
    <property type="entry name" value="Sig_transdc_His_kin-like_C"/>
</dbReference>
<evidence type="ECO:0000259" key="18">
    <source>
        <dbReference type="PROSITE" id="PS50885"/>
    </source>
</evidence>
<dbReference type="PANTHER" id="PTHR43711">
    <property type="entry name" value="TWO-COMPONENT HISTIDINE KINASE"/>
    <property type="match status" value="1"/>
</dbReference>
<name>A0A1H0I7T9_9ACTN</name>
<dbReference type="PROSITE" id="PS50885">
    <property type="entry name" value="HAMP"/>
    <property type="match status" value="1"/>
</dbReference>
<evidence type="ECO:0000256" key="1">
    <source>
        <dbReference type="ARBA" id="ARBA00000085"/>
    </source>
</evidence>
<dbReference type="FunFam" id="3.30.565.10:FF:000013">
    <property type="entry name" value="Two-component sensor histidine kinase"/>
    <property type="match status" value="1"/>
</dbReference>
<feature type="transmembrane region" description="Helical" evidence="16">
    <location>
        <begin position="212"/>
        <end position="232"/>
    </location>
</feature>
<comment type="subcellular location">
    <subcellularLocation>
        <location evidence="2">Cell membrane</location>
        <topology evidence="2">Multi-pass membrane protein</topology>
    </subcellularLocation>
</comment>
<dbReference type="GO" id="GO:0000155">
    <property type="term" value="F:phosphorelay sensor kinase activity"/>
    <property type="evidence" value="ECO:0007669"/>
    <property type="project" value="InterPro"/>
</dbReference>
<evidence type="ECO:0000256" key="11">
    <source>
        <dbReference type="ARBA" id="ARBA00022989"/>
    </source>
</evidence>
<dbReference type="InterPro" id="IPR036097">
    <property type="entry name" value="HisK_dim/P_sf"/>
</dbReference>
<accession>A0A1H0I7T9</accession>
<dbReference type="SMART" id="SM00304">
    <property type="entry name" value="HAMP"/>
    <property type="match status" value="1"/>
</dbReference>
<dbReference type="PANTHER" id="PTHR43711:SF1">
    <property type="entry name" value="HISTIDINE KINASE 1"/>
    <property type="match status" value="1"/>
</dbReference>
<dbReference type="Proteomes" id="UP000198741">
    <property type="component" value="Chromosome I"/>
</dbReference>
<evidence type="ECO:0000256" key="2">
    <source>
        <dbReference type="ARBA" id="ARBA00004651"/>
    </source>
</evidence>
<organism evidence="19 20">
    <name type="scientific">Nakamurella panacisegetis</name>
    <dbReference type="NCBI Taxonomy" id="1090615"/>
    <lineage>
        <taxon>Bacteria</taxon>
        <taxon>Bacillati</taxon>
        <taxon>Actinomycetota</taxon>
        <taxon>Actinomycetes</taxon>
        <taxon>Nakamurellales</taxon>
        <taxon>Nakamurellaceae</taxon>
        <taxon>Nakamurella</taxon>
    </lineage>
</organism>
<dbReference type="CDD" id="cd00075">
    <property type="entry name" value="HATPase"/>
    <property type="match status" value="1"/>
</dbReference>
<dbReference type="InterPro" id="IPR003661">
    <property type="entry name" value="HisK_dim/P_dom"/>
</dbReference>
<dbReference type="Pfam" id="PF02518">
    <property type="entry name" value="HATPase_c"/>
    <property type="match status" value="1"/>
</dbReference>
<dbReference type="SUPFAM" id="SSF55874">
    <property type="entry name" value="ATPase domain of HSP90 chaperone/DNA topoisomerase II/histidine kinase"/>
    <property type="match status" value="1"/>
</dbReference>
<evidence type="ECO:0000259" key="17">
    <source>
        <dbReference type="PROSITE" id="PS50109"/>
    </source>
</evidence>
<keyword evidence="20" id="KW-1185">Reference proteome</keyword>
<dbReference type="PROSITE" id="PS50109">
    <property type="entry name" value="HIS_KIN"/>
    <property type="match status" value="1"/>
</dbReference>
<protein>
    <recommendedName>
        <fullName evidence="14">Sensor histidine kinase MtrB</fullName>
        <ecNumber evidence="3">2.7.13.3</ecNumber>
    </recommendedName>
</protein>
<keyword evidence="4" id="KW-1003">Cell membrane</keyword>
<dbReference type="InterPro" id="IPR005467">
    <property type="entry name" value="His_kinase_dom"/>
</dbReference>
<dbReference type="STRING" id="1090615.SAMN04515671_0388"/>
<keyword evidence="11 16" id="KW-1133">Transmembrane helix</keyword>
<dbReference type="InterPro" id="IPR050736">
    <property type="entry name" value="Sensor_HK_Regulatory"/>
</dbReference>
<keyword evidence="12" id="KW-0902">Two-component regulatory system</keyword>
<evidence type="ECO:0000313" key="19">
    <source>
        <dbReference type="EMBL" id="SDO27171.1"/>
    </source>
</evidence>
<feature type="domain" description="Histidine kinase" evidence="17">
    <location>
        <begin position="299"/>
        <end position="516"/>
    </location>
</feature>
<evidence type="ECO:0000256" key="13">
    <source>
        <dbReference type="ARBA" id="ARBA00023136"/>
    </source>
</evidence>
<evidence type="ECO:0000256" key="6">
    <source>
        <dbReference type="ARBA" id="ARBA00022679"/>
    </source>
</evidence>
<dbReference type="GO" id="GO:0005524">
    <property type="term" value="F:ATP binding"/>
    <property type="evidence" value="ECO:0007669"/>
    <property type="project" value="UniProtKB-KW"/>
</dbReference>
<reference evidence="19 20" key="1">
    <citation type="submission" date="2016-10" db="EMBL/GenBank/DDBJ databases">
        <authorList>
            <person name="de Groot N.N."/>
        </authorList>
    </citation>
    <scope>NUCLEOTIDE SEQUENCE [LARGE SCALE GENOMIC DNA]</scope>
    <source>
        <strain evidence="20">P4-7,KCTC 19426,CECT 7604</strain>
    </source>
</reference>
<feature type="compositionally biased region" description="Low complexity" evidence="15">
    <location>
        <begin position="553"/>
        <end position="562"/>
    </location>
</feature>
<dbReference type="SMART" id="SM00387">
    <property type="entry name" value="HATPase_c"/>
    <property type="match status" value="1"/>
</dbReference>
<proteinExistence type="predicted"/>
<dbReference type="Pfam" id="PF00672">
    <property type="entry name" value="HAMP"/>
    <property type="match status" value="1"/>
</dbReference>
<evidence type="ECO:0000256" key="3">
    <source>
        <dbReference type="ARBA" id="ARBA00012438"/>
    </source>
</evidence>
<keyword evidence="10" id="KW-0067">ATP-binding</keyword>
<keyword evidence="8" id="KW-0547">Nucleotide-binding</keyword>
<dbReference type="SMART" id="SM00388">
    <property type="entry name" value="HisKA"/>
    <property type="match status" value="1"/>
</dbReference>
<dbReference type="CDD" id="cd06225">
    <property type="entry name" value="HAMP"/>
    <property type="match status" value="1"/>
</dbReference>
<dbReference type="InterPro" id="IPR003660">
    <property type="entry name" value="HAMP_dom"/>
</dbReference>
<dbReference type="EMBL" id="LT629710">
    <property type="protein sequence ID" value="SDO27171.1"/>
    <property type="molecule type" value="Genomic_DNA"/>
</dbReference>